<proteinExistence type="inferred from homology"/>
<dbReference type="AlphaFoldDB" id="A0A669Q4R1"/>
<dbReference type="InterPro" id="IPR042099">
    <property type="entry name" value="ANL_N_sf"/>
</dbReference>
<dbReference type="CTD" id="28965"/>
<organism evidence="20 21">
    <name type="scientific">Phasianus colchicus</name>
    <name type="common">Common pheasant</name>
    <dbReference type="NCBI Taxonomy" id="9054"/>
    <lineage>
        <taxon>Eukaryota</taxon>
        <taxon>Metazoa</taxon>
        <taxon>Chordata</taxon>
        <taxon>Craniata</taxon>
        <taxon>Vertebrata</taxon>
        <taxon>Euteleostomi</taxon>
        <taxon>Archelosauria</taxon>
        <taxon>Archosauria</taxon>
        <taxon>Dinosauria</taxon>
        <taxon>Saurischia</taxon>
        <taxon>Theropoda</taxon>
        <taxon>Coelurosauria</taxon>
        <taxon>Aves</taxon>
        <taxon>Neognathae</taxon>
        <taxon>Galloanserae</taxon>
        <taxon>Galliformes</taxon>
        <taxon>Phasianidae</taxon>
        <taxon>Phasianinae</taxon>
        <taxon>Phasianus</taxon>
    </lineage>
</organism>
<dbReference type="Proteomes" id="UP000472261">
    <property type="component" value="Unplaced"/>
</dbReference>
<keyword evidence="7" id="KW-0547">Nucleotide-binding</keyword>
<dbReference type="Pfam" id="PF13193">
    <property type="entry name" value="AMP-binding_C"/>
    <property type="match status" value="1"/>
</dbReference>
<keyword evidence="11" id="KW-0443">Lipid metabolism</keyword>
<dbReference type="GO" id="GO:0000166">
    <property type="term" value="F:nucleotide binding"/>
    <property type="evidence" value="ECO:0007669"/>
    <property type="project" value="UniProtKB-KW"/>
</dbReference>
<dbReference type="GO" id="GO:0005886">
    <property type="term" value="C:plasma membrane"/>
    <property type="evidence" value="ECO:0007669"/>
    <property type="project" value="UniProtKB-SubCell"/>
</dbReference>
<dbReference type="InterPro" id="IPR045851">
    <property type="entry name" value="AMP-bd_C_sf"/>
</dbReference>
<evidence type="ECO:0000256" key="15">
    <source>
        <dbReference type="ARBA" id="ARBA00036527"/>
    </source>
</evidence>
<reference evidence="20" key="1">
    <citation type="submission" date="2025-08" db="UniProtKB">
        <authorList>
            <consortium name="Ensembl"/>
        </authorList>
    </citation>
    <scope>IDENTIFICATION</scope>
</reference>
<comment type="similarity">
    <text evidence="2">Belongs to the ATP-dependent AMP-binding enzyme family.</text>
</comment>
<dbReference type="Ensembl" id="ENSPCLT00000020884.1">
    <property type="protein sequence ID" value="ENSPCLP00000015857.1"/>
    <property type="gene ID" value="ENSPCLG00000012927.1"/>
</dbReference>
<evidence type="ECO:0000256" key="11">
    <source>
        <dbReference type="ARBA" id="ARBA00023098"/>
    </source>
</evidence>
<reference evidence="20" key="2">
    <citation type="submission" date="2025-09" db="UniProtKB">
        <authorList>
            <consortium name="Ensembl"/>
        </authorList>
    </citation>
    <scope>IDENTIFICATION</scope>
</reference>
<dbReference type="PANTHER" id="PTHR43107">
    <property type="entry name" value="LONG-CHAIN FATTY ACID TRANSPORT PROTEIN"/>
    <property type="match status" value="1"/>
</dbReference>
<evidence type="ECO:0000259" key="18">
    <source>
        <dbReference type="Pfam" id="PF00501"/>
    </source>
</evidence>
<comment type="subcellular location">
    <subcellularLocation>
        <location evidence="1">Cell membrane</location>
        <topology evidence="1">Multi-pass membrane protein</topology>
    </subcellularLocation>
</comment>
<keyword evidence="21" id="KW-1185">Reference proteome</keyword>
<dbReference type="Gene3D" id="3.30.300.30">
    <property type="match status" value="1"/>
</dbReference>
<evidence type="ECO:0000256" key="9">
    <source>
        <dbReference type="ARBA" id="ARBA00022989"/>
    </source>
</evidence>
<evidence type="ECO:0000256" key="2">
    <source>
        <dbReference type="ARBA" id="ARBA00006432"/>
    </source>
</evidence>
<evidence type="ECO:0000256" key="6">
    <source>
        <dbReference type="ARBA" id="ARBA00022692"/>
    </source>
</evidence>
<accession>A0A669Q4R1</accession>
<evidence type="ECO:0000256" key="1">
    <source>
        <dbReference type="ARBA" id="ARBA00004651"/>
    </source>
</evidence>
<dbReference type="GeneID" id="116234845"/>
<dbReference type="PANTHER" id="PTHR43107:SF10">
    <property type="entry name" value="LONG-CHAIN FATTY ACID TRANSPORT PROTEIN 6"/>
    <property type="match status" value="1"/>
</dbReference>
<feature type="domain" description="AMP-binding enzyme C-terminal" evidence="19">
    <location>
        <begin position="508"/>
        <end position="584"/>
    </location>
</feature>
<dbReference type="InterPro" id="IPR025110">
    <property type="entry name" value="AMP-bd_C"/>
</dbReference>
<dbReference type="NCBIfam" id="NF006134">
    <property type="entry name" value="PRK08279.1"/>
    <property type="match status" value="1"/>
</dbReference>
<keyword evidence="12" id="KW-0472">Membrane</keyword>
<name>A0A669Q4R1_PHACC</name>
<dbReference type="GO" id="GO:0005789">
    <property type="term" value="C:endoplasmic reticulum membrane"/>
    <property type="evidence" value="ECO:0007669"/>
    <property type="project" value="TreeGrafter"/>
</dbReference>
<evidence type="ECO:0000256" key="14">
    <source>
        <dbReference type="ARBA" id="ARBA00026121"/>
    </source>
</evidence>
<dbReference type="Gene3D" id="3.40.50.12780">
    <property type="entry name" value="N-terminal domain of ligase-like"/>
    <property type="match status" value="1"/>
</dbReference>
<dbReference type="KEGG" id="pcoc:116234845"/>
<dbReference type="EC" id="6.2.1.3" evidence="14"/>
<comment type="catalytic activity">
    <reaction evidence="17">
        <text>tetracosanoate + ATP + CoA = tetracosanoyl-CoA + AMP + diphosphate</text>
        <dbReference type="Rhea" id="RHEA:33639"/>
        <dbReference type="ChEBI" id="CHEBI:30616"/>
        <dbReference type="ChEBI" id="CHEBI:31014"/>
        <dbReference type="ChEBI" id="CHEBI:33019"/>
        <dbReference type="ChEBI" id="CHEBI:57287"/>
        <dbReference type="ChEBI" id="CHEBI:65052"/>
        <dbReference type="ChEBI" id="CHEBI:456215"/>
    </reaction>
    <physiologicalReaction direction="left-to-right" evidence="17">
        <dbReference type="Rhea" id="RHEA:33640"/>
    </physiologicalReaction>
</comment>
<keyword evidence="6" id="KW-0812">Transmembrane</keyword>
<evidence type="ECO:0000256" key="8">
    <source>
        <dbReference type="ARBA" id="ARBA00022832"/>
    </source>
</evidence>
<dbReference type="InterPro" id="IPR000873">
    <property type="entry name" value="AMP-dep_synth/lig_dom"/>
</dbReference>
<sequence>MRSWDDLSPFPMLLPSWVPGVAAGIASLHLIQKLLFPYFWADLRYLLKVLLYGLRVESYRQRGKIVTVLDKFVKLAEKQPHKAFLIYDGKALSYRDVDRRSNRVAQVFLHHGALKKGDTVALLMGNEPDFIHVWFGLAKLGCVVAFLNFNVRSRSLLHCLTSCEPKILIVGADLLGTLEEILPYLQKDISVWVMSKDSTFPSVHSLLDKMEAASEDPVPVSRRSASNLKSSVLYIFTSGTTGLPKAAVISHMQVLKGAAGLWAFGATAEDIIYITLPLYHSAASLLGIGGCIELGATCVLRKKFSASQFWSDCKKYNVTVIQYIGELCRYLCSQPVKDGEKNHKVRLAVGNGVRNDVWREFLNRFGAVKICEFYGATEGNICFMNHTGKIGSVGRTNFFYKLFFPFDLIKYDFQKDEPIRNKHGWCEKVKKGEAGLLISQVNAKNPFFGYAGSKRHTEKKLLSEVFKKGDLYFNTGDLMVQDHENFLYFWDRIGDTFRWKGENVATTEVSDVIVMLDFIQEANVYGVSVPGHEGKAGMASLILKQNKAIDLEQMYKQVVTYLPGYACPLFLRVQETMEMTGTFKQQKFRLVDEGFNPSTITDPLYFLDNSKQTYILLTKEVYERILSGQIKL</sequence>
<dbReference type="GO" id="GO:0005324">
    <property type="term" value="F:long-chain fatty acid transmembrane transporter activity"/>
    <property type="evidence" value="ECO:0007669"/>
    <property type="project" value="TreeGrafter"/>
</dbReference>
<dbReference type="FunFam" id="3.30.300.30:FF:000002">
    <property type="entry name" value="Long-chain fatty acid transport protein 1"/>
    <property type="match status" value="1"/>
</dbReference>
<dbReference type="GO" id="GO:0044539">
    <property type="term" value="P:long-chain fatty acid import into cell"/>
    <property type="evidence" value="ECO:0007669"/>
    <property type="project" value="TreeGrafter"/>
</dbReference>
<keyword evidence="8" id="KW-0276">Fatty acid metabolism</keyword>
<evidence type="ECO:0000256" key="12">
    <source>
        <dbReference type="ARBA" id="ARBA00023136"/>
    </source>
</evidence>
<evidence type="ECO:0000256" key="7">
    <source>
        <dbReference type="ARBA" id="ARBA00022741"/>
    </source>
</evidence>
<evidence type="ECO:0000256" key="16">
    <source>
        <dbReference type="ARBA" id="ARBA00041297"/>
    </source>
</evidence>
<evidence type="ECO:0000256" key="17">
    <source>
        <dbReference type="ARBA" id="ARBA00048666"/>
    </source>
</evidence>
<comment type="catalytic activity">
    <reaction evidence="13">
        <text>a long-chain fatty acid + ATP + CoA = a long-chain fatty acyl-CoA + AMP + diphosphate</text>
        <dbReference type="Rhea" id="RHEA:15421"/>
        <dbReference type="ChEBI" id="CHEBI:30616"/>
        <dbReference type="ChEBI" id="CHEBI:33019"/>
        <dbReference type="ChEBI" id="CHEBI:57287"/>
        <dbReference type="ChEBI" id="CHEBI:57560"/>
        <dbReference type="ChEBI" id="CHEBI:83139"/>
        <dbReference type="ChEBI" id="CHEBI:456215"/>
        <dbReference type="EC" id="6.2.1.3"/>
    </reaction>
    <physiologicalReaction direction="left-to-right" evidence="13">
        <dbReference type="Rhea" id="RHEA:15422"/>
    </physiologicalReaction>
</comment>
<evidence type="ECO:0000313" key="20">
    <source>
        <dbReference type="Ensembl" id="ENSPCLP00000015857.1"/>
    </source>
</evidence>
<keyword evidence="10" id="KW-0445">Lipid transport</keyword>
<comment type="catalytic activity">
    <reaction evidence="15">
        <text>a very long-chain fatty acid + ATP + CoA = a very long-chain fatty acyl-CoA + AMP + diphosphate</text>
        <dbReference type="Rhea" id="RHEA:54536"/>
        <dbReference type="ChEBI" id="CHEBI:30616"/>
        <dbReference type="ChEBI" id="CHEBI:33019"/>
        <dbReference type="ChEBI" id="CHEBI:57287"/>
        <dbReference type="ChEBI" id="CHEBI:58950"/>
        <dbReference type="ChEBI" id="CHEBI:138261"/>
        <dbReference type="ChEBI" id="CHEBI:456215"/>
    </reaction>
    <physiologicalReaction direction="left-to-right" evidence="15">
        <dbReference type="Rhea" id="RHEA:54537"/>
    </physiologicalReaction>
</comment>
<keyword evidence="9" id="KW-1133">Transmembrane helix</keyword>
<dbReference type="OrthoDB" id="288590at2759"/>
<dbReference type="InterPro" id="IPR020845">
    <property type="entry name" value="AMP-binding_CS"/>
</dbReference>
<dbReference type="SUPFAM" id="SSF56801">
    <property type="entry name" value="Acetyl-CoA synthetase-like"/>
    <property type="match status" value="1"/>
</dbReference>
<feature type="domain" description="AMP-dependent synthetase/ligase" evidence="18">
    <location>
        <begin position="76"/>
        <end position="396"/>
    </location>
</feature>
<keyword evidence="3" id="KW-0813">Transport</keyword>
<dbReference type="Pfam" id="PF00501">
    <property type="entry name" value="AMP-binding"/>
    <property type="match status" value="1"/>
</dbReference>
<gene>
    <name evidence="20" type="primary">SLC27A6</name>
</gene>
<dbReference type="FunFam" id="3.40.50.12780:FF:000005">
    <property type="entry name" value="Solute carrier family 27 member 6"/>
    <property type="match status" value="1"/>
</dbReference>
<dbReference type="PROSITE" id="PS00455">
    <property type="entry name" value="AMP_BINDING"/>
    <property type="match status" value="1"/>
</dbReference>
<evidence type="ECO:0000256" key="10">
    <source>
        <dbReference type="ARBA" id="ARBA00023055"/>
    </source>
</evidence>
<evidence type="ECO:0000256" key="13">
    <source>
        <dbReference type="ARBA" id="ARBA00024484"/>
    </source>
</evidence>
<dbReference type="RefSeq" id="XP_031458525.1">
    <property type="nucleotide sequence ID" value="XM_031602665.1"/>
</dbReference>
<evidence type="ECO:0000313" key="21">
    <source>
        <dbReference type="Proteomes" id="UP000472261"/>
    </source>
</evidence>
<dbReference type="OMA" id="VWRQFLD"/>
<evidence type="ECO:0000259" key="19">
    <source>
        <dbReference type="Pfam" id="PF13193"/>
    </source>
</evidence>
<keyword evidence="5" id="KW-0436">Ligase</keyword>
<dbReference type="GO" id="GO:0004467">
    <property type="term" value="F:long-chain fatty acid-CoA ligase activity"/>
    <property type="evidence" value="ECO:0007669"/>
    <property type="project" value="UniProtKB-EC"/>
</dbReference>
<evidence type="ECO:0000256" key="4">
    <source>
        <dbReference type="ARBA" id="ARBA00022475"/>
    </source>
</evidence>
<protein>
    <recommendedName>
        <fullName evidence="14">long-chain-fatty-acid--CoA ligase</fullName>
        <ecNumber evidence="14">6.2.1.3</ecNumber>
    </recommendedName>
    <alternativeName>
        <fullName evidence="16">Long-chain-fatty-acid--CoA ligase</fullName>
    </alternativeName>
</protein>
<evidence type="ECO:0000256" key="3">
    <source>
        <dbReference type="ARBA" id="ARBA00022448"/>
    </source>
</evidence>
<keyword evidence="4" id="KW-1003">Cell membrane</keyword>
<evidence type="ECO:0000256" key="5">
    <source>
        <dbReference type="ARBA" id="ARBA00022598"/>
    </source>
</evidence>